<dbReference type="RefSeq" id="XP_010230396.1">
    <property type="nucleotide sequence ID" value="XM_010232094.3"/>
</dbReference>
<organism evidence="3">
    <name type="scientific">Brachypodium distachyon</name>
    <name type="common">Purple false brome</name>
    <name type="synonym">Trachynia distachya</name>
    <dbReference type="NCBI Taxonomy" id="15368"/>
    <lineage>
        <taxon>Eukaryota</taxon>
        <taxon>Viridiplantae</taxon>
        <taxon>Streptophyta</taxon>
        <taxon>Embryophyta</taxon>
        <taxon>Tracheophyta</taxon>
        <taxon>Spermatophyta</taxon>
        <taxon>Magnoliopsida</taxon>
        <taxon>Liliopsida</taxon>
        <taxon>Poales</taxon>
        <taxon>Poaceae</taxon>
        <taxon>BOP clade</taxon>
        <taxon>Pooideae</taxon>
        <taxon>Stipodae</taxon>
        <taxon>Brachypodieae</taxon>
        <taxon>Brachypodium</taxon>
    </lineage>
</organism>
<dbReference type="EnsemblPlants" id="KQK02492">
    <property type="protein sequence ID" value="KQK02492"/>
    <property type="gene ID" value="BRADI_2g01781v3"/>
</dbReference>
<dbReference type="OrthoDB" id="737179at2759"/>
<dbReference type="CDD" id="cd09612">
    <property type="entry name" value="Jacalin"/>
    <property type="match status" value="1"/>
</dbReference>
<dbReference type="Pfam" id="PF01419">
    <property type="entry name" value="Jacalin"/>
    <property type="match status" value="1"/>
</dbReference>
<evidence type="ECO:0000259" key="2">
    <source>
        <dbReference type="PROSITE" id="PS51752"/>
    </source>
</evidence>
<protein>
    <recommendedName>
        <fullName evidence="2">Jacalin-type lectin domain-containing protein</fullName>
    </recommendedName>
</protein>
<dbReference type="RefSeq" id="XP_024315643.1">
    <property type="nucleotide sequence ID" value="XM_024459875.1"/>
</dbReference>
<dbReference type="RefSeq" id="XP_024315646.1">
    <property type="nucleotide sequence ID" value="XM_024459878.1"/>
</dbReference>
<dbReference type="InterPro" id="IPR001229">
    <property type="entry name" value="Jacalin-like_lectin_dom"/>
</dbReference>
<dbReference type="InterPro" id="IPR033734">
    <property type="entry name" value="Jacalin-like_lectin_dom_plant"/>
</dbReference>
<dbReference type="ExpressionAtlas" id="A0A0Q3IQE8">
    <property type="expression patterns" value="baseline"/>
</dbReference>
<evidence type="ECO:0000256" key="1">
    <source>
        <dbReference type="ARBA" id="ARBA00022734"/>
    </source>
</evidence>
<dbReference type="Proteomes" id="UP000008810">
    <property type="component" value="Chromosome 2"/>
</dbReference>
<evidence type="ECO:0000313" key="4">
    <source>
        <dbReference type="EnsemblPlants" id="KQK02492"/>
    </source>
</evidence>
<dbReference type="InterPro" id="IPR036404">
    <property type="entry name" value="Jacalin-like_lectin_dom_sf"/>
</dbReference>
<evidence type="ECO:0000313" key="5">
    <source>
        <dbReference type="Proteomes" id="UP000008810"/>
    </source>
</evidence>
<dbReference type="GO" id="GO:0030246">
    <property type="term" value="F:carbohydrate binding"/>
    <property type="evidence" value="ECO:0007669"/>
    <property type="project" value="UniProtKB-KW"/>
</dbReference>
<dbReference type="STRING" id="15368.A0A0Q3IQE8"/>
<reference evidence="3" key="2">
    <citation type="submission" date="2017-06" db="EMBL/GenBank/DDBJ databases">
        <title>WGS assembly of Brachypodium distachyon.</title>
        <authorList>
            <consortium name="The International Brachypodium Initiative"/>
            <person name="Lucas S."/>
            <person name="Harmon-Smith M."/>
            <person name="Lail K."/>
            <person name="Tice H."/>
            <person name="Grimwood J."/>
            <person name="Bruce D."/>
            <person name="Barry K."/>
            <person name="Shu S."/>
            <person name="Lindquist E."/>
            <person name="Wang M."/>
            <person name="Pitluck S."/>
            <person name="Vogel J.P."/>
            <person name="Garvin D.F."/>
            <person name="Mockler T.C."/>
            <person name="Schmutz J."/>
            <person name="Rokhsar D."/>
            <person name="Bevan M.W."/>
        </authorList>
    </citation>
    <scope>NUCLEOTIDE SEQUENCE</scope>
    <source>
        <strain evidence="3">Bd21</strain>
    </source>
</reference>
<dbReference type="KEGG" id="bdi:104582476"/>
<keyword evidence="1" id="KW-0430">Lectin</keyword>
<name>A0A0Q3IQE8_BRADI</name>
<evidence type="ECO:0000313" key="3">
    <source>
        <dbReference type="EMBL" id="KQK02492.1"/>
    </source>
</evidence>
<dbReference type="AlphaFoldDB" id="A0A0Q3IQE8"/>
<proteinExistence type="predicted"/>
<dbReference type="SUPFAM" id="SSF51101">
    <property type="entry name" value="Mannose-binding lectins"/>
    <property type="match status" value="1"/>
</dbReference>
<keyword evidence="5" id="KW-1185">Reference proteome</keyword>
<dbReference type="PANTHER" id="PTHR46506">
    <property type="entry name" value="OS05G0143600 PROTEIN"/>
    <property type="match status" value="1"/>
</dbReference>
<dbReference type="Gramene" id="KQK02492">
    <property type="protein sequence ID" value="KQK02492"/>
    <property type="gene ID" value="BRADI_2g01781v3"/>
</dbReference>
<dbReference type="PROSITE" id="PS51752">
    <property type="entry name" value="JACALIN_LECTIN"/>
    <property type="match status" value="1"/>
</dbReference>
<dbReference type="Gene3D" id="2.100.10.30">
    <property type="entry name" value="Jacalin-like lectin domain"/>
    <property type="match status" value="1"/>
</dbReference>
<dbReference type="SMART" id="SM00915">
    <property type="entry name" value="Jacalin"/>
    <property type="match status" value="1"/>
</dbReference>
<feature type="domain" description="Jacalin-type lectin" evidence="2">
    <location>
        <begin position="101"/>
        <end position="245"/>
    </location>
</feature>
<sequence>MCLPRHALCWSCHGELPDKGKCESCFLKTGYGYAYSRCFVPTKYTRCLAVERILRSIRVACPNARNAGGSCSASSMPYHEKAEHEQTCAPGLPTSSSSPSVVKMGPCGGGPDGDAWDMDVRGGVNRIIKVVVRHEDAVNSISALCLRDDGHEEQTKVWGAAFGKRSEICLDKDEYLTGVKGRYGQFDGWSVIRALTFVSNRRTIGPYGTDEGMEFELPAAGGGKIVGFHGRSGGLVDAIGTYVKMC</sequence>
<dbReference type="RefSeq" id="XP_024315642.1">
    <property type="nucleotide sequence ID" value="XM_024459874.1"/>
</dbReference>
<gene>
    <name evidence="4" type="primary">LOC104582476</name>
    <name evidence="3" type="ORF">BRADI_2g01781v3</name>
</gene>
<dbReference type="GeneID" id="104582476"/>
<accession>A0A0Q3IQE8</accession>
<reference evidence="4" key="3">
    <citation type="submission" date="2018-08" db="UniProtKB">
        <authorList>
            <consortium name="EnsemblPlants"/>
        </authorList>
    </citation>
    <scope>IDENTIFICATION</scope>
    <source>
        <strain evidence="4">cv. Bd21</strain>
    </source>
</reference>
<dbReference type="RefSeq" id="XP_024315647.1">
    <property type="nucleotide sequence ID" value="XM_024459879.1"/>
</dbReference>
<dbReference type="RefSeq" id="XP_024315645.1">
    <property type="nucleotide sequence ID" value="XM_024459877.1"/>
</dbReference>
<dbReference type="EMBL" id="CM000881">
    <property type="protein sequence ID" value="KQK02492.1"/>
    <property type="molecule type" value="Genomic_DNA"/>
</dbReference>
<reference evidence="3 4" key="1">
    <citation type="journal article" date="2010" name="Nature">
        <title>Genome sequencing and analysis of the model grass Brachypodium distachyon.</title>
        <authorList>
            <consortium name="International Brachypodium Initiative"/>
        </authorList>
    </citation>
    <scope>NUCLEOTIDE SEQUENCE [LARGE SCALE GENOMIC DNA]</scope>
    <source>
        <strain evidence="3">Bd21</strain>
        <strain evidence="4">cv. Bd21</strain>
    </source>
</reference>
<dbReference type="RefSeq" id="XP_024315644.1">
    <property type="nucleotide sequence ID" value="XM_024459876.1"/>
</dbReference>